<feature type="transmembrane region" description="Helical" evidence="2">
    <location>
        <begin position="18"/>
        <end position="36"/>
    </location>
</feature>
<protein>
    <submittedName>
        <fullName evidence="3">DUF1499 domain-containing protein</fullName>
    </submittedName>
</protein>
<keyword evidence="2" id="KW-0472">Membrane</keyword>
<evidence type="ECO:0000313" key="3">
    <source>
        <dbReference type="EMBL" id="MCD7110971.1"/>
    </source>
</evidence>
<dbReference type="RefSeq" id="WP_231816092.1">
    <property type="nucleotide sequence ID" value="NZ_JAJOZR010000012.1"/>
</dbReference>
<keyword evidence="2" id="KW-0812">Transmembrane</keyword>
<feature type="transmembrane region" description="Helical" evidence="2">
    <location>
        <begin position="73"/>
        <end position="97"/>
    </location>
</feature>
<dbReference type="InterPro" id="IPR010865">
    <property type="entry name" value="DUF1499"/>
</dbReference>
<feature type="compositionally biased region" description="Pro residues" evidence="1">
    <location>
        <begin position="235"/>
        <end position="253"/>
    </location>
</feature>
<dbReference type="Proteomes" id="UP001139089">
    <property type="component" value="Unassembled WGS sequence"/>
</dbReference>
<feature type="transmembrane region" description="Helical" evidence="2">
    <location>
        <begin position="42"/>
        <end position="66"/>
    </location>
</feature>
<keyword evidence="4" id="KW-1185">Reference proteome</keyword>
<comment type="caution">
    <text evidence="3">The sequence shown here is derived from an EMBL/GenBank/DDBJ whole genome shotgun (WGS) entry which is preliminary data.</text>
</comment>
<name>A0A9X1NW11_9HYPH</name>
<evidence type="ECO:0000256" key="2">
    <source>
        <dbReference type="SAM" id="Phobius"/>
    </source>
</evidence>
<feature type="region of interest" description="Disordered" evidence="1">
    <location>
        <begin position="194"/>
        <end position="256"/>
    </location>
</feature>
<accession>A0A9X1NW11</accession>
<dbReference type="Pfam" id="PF07386">
    <property type="entry name" value="DUF1499"/>
    <property type="match status" value="1"/>
</dbReference>
<dbReference type="EMBL" id="JAJOZR010000012">
    <property type="protein sequence ID" value="MCD7110971.1"/>
    <property type="molecule type" value="Genomic_DNA"/>
</dbReference>
<proteinExistence type="predicted"/>
<evidence type="ECO:0000313" key="4">
    <source>
        <dbReference type="Proteomes" id="UP001139089"/>
    </source>
</evidence>
<sequence length="327" mass="34387">MITYERPISYAARWARHVARLAFVLFVLSLAAHRFGSLSSTLFVTLALVSAGLALLAVILAAIGFVRLWQVAAVAGIASTMALLYASLPLAAAGLVLSQLVAKPAITDVSTDLATPPPFIRDRPLETGWLTPSAAVVADRQAQARAYPALTGRRYDGALDRVLTGVRTVADQSGIAIVAEEGLENAEPDFEDLALRPEPPAEPPGTATGKATSKIAGRTPAGKGGRITPAARDPGPVPIPLSRPQPDAAPLPPGRKAGDILLQGESRSRIAGFRFDLVIRLREESETTFVDIRVASRLGPHDLGLDAAVAERFLHALDAELLGIAGD</sequence>
<keyword evidence="2" id="KW-1133">Transmembrane helix</keyword>
<evidence type="ECO:0000256" key="1">
    <source>
        <dbReference type="SAM" id="MobiDB-lite"/>
    </source>
</evidence>
<dbReference type="AlphaFoldDB" id="A0A9X1NW11"/>
<gene>
    <name evidence="3" type="ORF">LRX75_18205</name>
</gene>
<organism evidence="3 4">
    <name type="scientific">Rhizobium quercicola</name>
    <dbReference type="NCBI Taxonomy" id="2901226"/>
    <lineage>
        <taxon>Bacteria</taxon>
        <taxon>Pseudomonadati</taxon>
        <taxon>Pseudomonadota</taxon>
        <taxon>Alphaproteobacteria</taxon>
        <taxon>Hyphomicrobiales</taxon>
        <taxon>Rhizobiaceae</taxon>
        <taxon>Rhizobium/Agrobacterium group</taxon>
        <taxon>Rhizobium</taxon>
    </lineage>
</organism>
<reference evidence="3" key="1">
    <citation type="submission" date="2021-12" db="EMBL/GenBank/DDBJ databases">
        <authorList>
            <person name="Li Y."/>
        </authorList>
    </citation>
    <scope>NUCLEOTIDE SEQUENCE</scope>
    <source>
        <strain evidence="3">DKSPLA3</strain>
    </source>
</reference>